<dbReference type="InterPro" id="IPR015163">
    <property type="entry name" value="Cdc6_C"/>
</dbReference>
<dbReference type="InterPro" id="IPR027417">
    <property type="entry name" value="P-loop_NTPase"/>
</dbReference>
<reference evidence="14" key="1">
    <citation type="submission" date="2022-01" db="EMBL/GenBank/DDBJ databases">
        <authorList>
            <person name="King R."/>
        </authorList>
    </citation>
    <scope>NUCLEOTIDE SEQUENCE</scope>
</reference>
<dbReference type="GO" id="GO:0046872">
    <property type="term" value="F:metal ion binding"/>
    <property type="evidence" value="ECO:0007669"/>
    <property type="project" value="UniProtKB-KW"/>
</dbReference>
<keyword evidence="4 11" id="KW-0235">DNA replication</keyword>
<keyword evidence="15" id="KW-1185">Reference proteome</keyword>
<evidence type="ECO:0000256" key="8">
    <source>
        <dbReference type="ARBA" id="ARBA00022842"/>
    </source>
</evidence>
<feature type="region of interest" description="Disordered" evidence="12">
    <location>
        <begin position="178"/>
        <end position="198"/>
    </location>
</feature>
<feature type="region of interest" description="Disordered" evidence="12">
    <location>
        <begin position="423"/>
        <end position="485"/>
    </location>
</feature>
<evidence type="ECO:0000256" key="7">
    <source>
        <dbReference type="ARBA" id="ARBA00022840"/>
    </source>
</evidence>
<feature type="compositionally biased region" description="Basic and acidic residues" evidence="12">
    <location>
        <begin position="228"/>
        <end position="241"/>
    </location>
</feature>
<dbReference type="FunFam" id="1.10.8.60:FF:000062">
    <property type="entry name" value="Origin recognition complex subunit 1"/>
    <property type="match status" value="1"/>
</dbReference>
<feature type="region of interest" description="Disordered" evidence="12">
    <location>
        <begin position="228"/>
        <end position="328"/>
    </location>
</feature>
<dbReference type="Gene3D" id="2.30.30.490">
    <property type="match status" value="1"/>
</dbReference>
<comment type="subcellular location">
    <subcellularLocation>
        <location evidence="1 11">Nucleus</location>
    </subcellularLocation>
</comment>
<feature type="compositionally biased region" description="Polar residues" evidence="12">
    <location>
        <begin position="459"/>
        <end position="479"/>
    </location>
</feature>
<dbReference type="GO" id="GO:0005664">
    <property type="term" value="C:nuclear origin of replication recognition complex"/>
    <property type="evidence" value="ECO:0007669"/>
    <property type="project" value="TreeGrafter"/>
</dbReference>
<keyword evidence="8" id="KW-0460">Magnesium</keyword>
<feature type="compositionally biased region" description="Basic residues" evidence="12">
    <location>
        <begin position="445"/>
        <end position="456"/>
    </location>
</feature>
<evidence type="ECO:0000256" key="5">
    <source>
        <dbReference type="ARBA" id="ARBA00022723"/>
    </source>
</evidence>
<evidence type="ECO:0000256" key="10">
    <source>
        <dbReference type="ARBA" id="ARBA00023242"/>
    </source>
</evidence>
<dbReference type="AlphaFoldDB" id="A0A9N9XP10"/>
<organism evidence="14 15">
    <name type="scientific">Phyllotreta striolata</name>
    <name type="common">Striped flea beetle</name>
    <name type="synonym">Crioceris striolata</name>
    <dbReference type="NCBI Taxonomy" id="444603"/>
    <lineage>
        <taxon>Eukaryota</taxon>
        <taxon>Metazoa</taxon>
        <taxon>Ecdysozoa</taxon>
        <taxon>Arthropoda</taxon>
        <taxon>Hexapoda</taxon>
        <taxon>Insecta</taxon>
        <taxon>Pterygota</taxon>
        <taxon>Neoptera</taxon>
        <taxon>Endopterygota</taxon>
        <taxon>Coleoptera</taxon>
        <taxon>Polyphaga</taxon>
        <taxon>Cucujiformia</taxon>
        <taxon>Chrysomeloidea</taxon>
        <taxon>Chrysomelidae</taxon>
        <taxon>Galerucinae</taxon>
        <taxon>Alticini</taxon>
        <taxon>Phyllotreta</taxon>
    </lineage>
</organism>
<dbReference type="CDD" id="cd00009">
    <property type="entry name" value="AAA"/>
    <property type="match status" value="1"/>
</dbReference>
<dbReference type="Gene3D" id="1.10.8.60">
    <property type="match status" value="1"/>
</dbReference>
<keyword evidence="5" id="KW-0479">Metal-binding</keyword>
<evidence type="ECO:0000256" key="9">
    <source>
        <dbReference type="ARBA" id="ARBA00023125"/>
    </source>
</evidence>
<dbReference type="Proteomes" id="UP001153712">
    <property type="component" value="Chromosome 3"/>
</dbReference>
<evidence type="ECO:0000256" key="4">
    <source>
        <dbReference type="ARBA" id="ARBA00022705"/>
    </source>
</evidence>
<dbReference type="InterPro" id="IPR003593">
    <property type="entry name" value="AAA+_ATPase"/>
</dbReference>
<dbReference type="InterPro" id="IPR043151">
    <property type="entry name" value="BAH_sf"/>
</dbReference>
<dbReference type="EMBL" id="OU900096">
    <property type="protein sequence ID" value="CAG9860215.1"/>
    <property type="molecule type" value="Genomic_DNA"/>
</dbReference>
<dbReference type="Pfam" id="PF17872">
    <property type="entry name" value="AAA_lid_10"/>
    <property type="match status" value="1"/>
</dbReference>
<feature type="domain" description="AAA+ ATPase" evidence="13">
    <location>
        <begin position="550"/>
        <end position="697"/>
    </location>
</feature>
<dbReference type="GO" id="GO:0003688">
    <property type="term" value="F:DNA replication origin binding"/>
    <property type="evidence" value="ECO:0007669"/>
    <property type="project" value="TreeGrafter"/>
</dbReference>
<comment type="subunit">
    <text evidence="11">ORC is composed of six subunits.</text>
</comment>
<protein>
    <recommendedName>
        <fullName evidence="3 11">Origin recognition complex subunit 1</fullName>
    </recommendedName>
</protein>
<dbReference type="InterPro" id="IPR003959">
    <property type="entry name" value="ATPase_AAA_core"/>
</dbReference>
<evidence type="ECO:0000313" key="14">
    <source>
        <dbReference type="EMBL" id="CAG9860215.1"/>
    </source>
</evidence>
<comment type="function">
    <text evidence="11">Component of the origin recognition complex (ORC) that binds origins of replication. DNA-binding is ATP-dependent, however specific DNA sequences that define origins of replication have not been identified so far. ORC is required to assemble the pre-replication complex necessary to initiate DNA replication.</text>
</comment>
<proteinExistence type="inferred from homology"/>
<dbReference type="GO" id="GO:0006270">
    <property type="term" value="P:DNA replication initiation"/>
    <property type="evidence" value="ECO:0007669"/>
    <property type="project" value="TreeGrafter"/>
</dbReference>
<dbReference type="SMART" id="SM00382">
    <property type="entry name" value="AAA"/>
    <property type="match status" value="1"/>
</dbReference>
<dbReference type="InterPro" id="IPR041083">
    <property type="entry name" value="AAA_lid_10"/>
</dbReference>
<dbReference type="GO" id="GO:0016887">
    <property type="term" value="F:ATP hydrolysis activity"/>
    <property type="evidence" value="ECO:0007669"/>
    <property type="project" value="InterPro"/>
</dbReference>
<dbReference type="PANTHER" id="PTHR10763:SF23">
    <property type="entry name" value="ORIGIN RECOGNITION COMPLEX SUBUNIT 1"/>
    <property type="match status" value="1"/>
</dbReference>
<feature type="compositionally biased region" description="Basic and acidic residues" evidence="12">
    <location>
        <begin position="274"/>
        <end position="301"/>
    </location>
</feature>
<dbReference type="GO" id="GO:0033314">
    <property type="term" value="P:mitotic DNA replication checkpoint signaling"/>
    <property type="evidence" value="ECO:0007669"/>
    <property type="project" value="TreeGrafter"/>
</dbReference>
<comment type="similarity">
    <text evidence="2 11">Belongs to the ORC1 family.</text>
</comment>
<evidence type="ECO:0000256" key="3">
    <source>
        <dbReference type="ARBA" id="ARBA00019081"/>
    </source>
</evidence>
<evidence type="ECO:0000256" key="12">
    <source>
        <dbReference type="SAM" id="MobiDB-lite"/>
    </source>
</evidence>
<dbReference type="PANTHER" id="PTHR10763">
    <property type="entry name" value="CELL DIVISION CONTROL PROTEIN 6-RELATED"/>
    <property type="match status" value="1"/>
</dbReference>
<dbReference type="SUPFAM" id="SSF52540">
    <property type="entry name" value="P-loop containing nucleoside triphosphate hydrolases"/>
    <property type="match status" value="1"/>
</dbReference>
<dbReference type="FunFam" id="3.40.50.300:FF:000199">
    <property type="entry name" value="Origin recognition complex subunit 1"/>
    <property type="match status" value="1"/>
</dbReference>
<evidence type="ECO:0000256" key="11">
    <source>
        <dbReference type="RuleBase" id="RU365058"/>
    </source>
</evidence>
<evidence type="ECO:0000313" key="15">
    <source>
        <dbReference type="Proteomes" id="UP001153712"/>
    </source>
</evidence>
<dbReference type="Gene3D" id="3.40.50.300">
    <property type="entry name" value="P-loop containing nucleotide triphosphate hydrolases"/>
    <property type="match status" value="1"/>
</dbReference>
<feature type="compositionally biased region" description="Basic and acidic residues" evidence="12">
    <location>
        <begin position="252"/>
        <end position="261"/>
    </location>
</feature>
<dbReference type="Pfam" id="PF00004">
    <property type="entry name" value="AAA"/>
    <property type="match status" value="1"/>
</dbReference>
<dbReference type="Pfam" id="PF09079">
    <property type="entry name" value="WHD_Cdc6"/>
    <property type="match status" value="1"/>
</dbReference>
<keyword evidence="9 11" id="KW-0238">DNA-binding</keyword>
<dbReference type="OrthoDB" id="1926878at2759"/>
<evidence type="ECO:0000256" key="6">
    <source>
        <dbReference type="ARBA" id="ARBA00022741"/>
    </source>
</evidence>
<dbReference type="InterPro" id="IPR050311">
    <property type="entry name" value="ORC1/CDC6"/>
</dbReference>
<accession>A0A9N9XP10</accession>
<sequence>MNIFNEKKQYQEYSQVFINNVIYKTNEAVVIENQGEKYVGIICKIIDNNNNETQLCVRKYIFAKKLKKLFNQQGQDYDEANEVVQDLSCYYIVNISNIISKCVVAFLSMEDSIYYVLSNNLNPSVYYSCRFALKGSQLFPVEKTIIKEIYFEEKTTISNENTPITSSICRIEMQFDDEKASPPTRRNSVKRDLNKSFGYSSPTNQKSILNYSIISSSDEENDLKLKLRVSKRDNQTSKSKDTCTTPPKYRRSARDVPRKSYVDYISPKKRQHGRKSESDGCDFKDPQESTPKKQPRKEISRRSQRIIKTPQRYVDDTTSTQRKTPVRRSLRLLSEDLQLAQNKENEVDRDNRPAKESDCLDDSLRKNIFKTNLKSTISNEDKNILNDSNCGTHNGTKLNGDDNRIMNINSELKVQLSKLNLSTSTETSSDDSSESDVTDRESKPKSKRKSTPKKIKIANDSQKVPKTPRQVSIESTRSPRTPKNRARLIREGVITPSMQERSTKVEENKTPLMRAKSQLHLSYIVDSLPCREKEYSDVQNFIEGKLLDGCGGCMYISGVPGTGKTATVTSVIKSLQKNKKIPRFDFISINGMALSEPRQSYVEILKQLRGKTHSWEQAQNILEDIFVKQKKIPPIVMLIDELDILCTKRQDVVYNLLDWPTKAKNQLIVITIANTMDLPERLLMSRVTSRLGLTRLTFQAYTYKQLQEIVSKRLCGTDTFNSDAIQFVARKVASVSGDARRALDICRRAVEIAETSGSEQMVNISHVDQALNAMITQPKILAIMSCSKLEKLILQSIVAEVERTGVEETTFCDVYKMLITCSSIEGFKITSPTVAQRSVARLSAYKLILTDQKCNNINQKIILNVSIDDVFYALNKN</sequence>
<keyword evidence="10 11" id="KW-0539">Nucleus</keyword>
<gene>
    <name evidence="14" type="ORF">PHYEVI_LOCUS6571</name>
</gene>
<name>A0A9N9XP10_PHYSR</name>
<evidence type="ECO:0000256" key="1">
    <source>
        <dbReference type="ARBA" id="ARBA00004123"/>
    </source>
</evidence>
<evidence type="ECO:0000259" key="13">
    <source>
        <dbReference type="SMART" id="SM00382"/>
    </source>
</evidence>
<evidence type="ECO:0000256" key="2">
    <source>
        <dbReference type="ARBA" id="ARBA00008398"/>
    </source>
</evidence>
<keyword evidence="7 11" id="KW-0067">ATP-binding</keyword>
<dbReference type="GO" id="GO:0005524">
    <property type="term" value="F:ATP binding"/>
    <property type="evidence" value="ECO:0007669"/>
    <property type="project" value="UniProtKB-KW"/>
</dbReference>
<keyword evidence="6 11" id="KW-0547">Nucleotide-binding</keyword>